<reference evidence="1" key="2">
    <citation type="submission" date="2009-06" db="EMBL/GenBank/DDBJ databases">
        <authorList>
            <person name="Sebastian Y."/>
            <person name="Madupu R."/>
            <person name="Durkin A.S."/>
            <person name="Torralba M."/>
            <person name="Methe B."/>
            <person name="Sutton G.G."/>
            <person name="Strausberg R.L."/>
            <person name="Nelson K.E."/>
        </authorList>
    </citation>
    <scope>NUCLEOTIDE SEQUENCE [LARGE SCALE GENOMIC DNA]</scope>
    <source>
        <strain evidence="1">ATCC 10379</strain>
    </source>
</reference>
<dbReference type="eggNOG" id="COG1191">
    <property type="taxonomic scope" value="Bacteria"/>
</dbReference>
<evidence type="ECO:0000313" key="2">
    <source>
        <dbReference type="Proteomes" id="UP000006004"/>
    </source>
</evidence>
<dbReference type="OrthoDB" id="2990205at2"/>
<organism evidence="1 2">
    <name type="scientific">Gemella haemolysans ATCC 10379</name>
    <dbReference type="NCBI Taxonomy" id="546270"/>
    <lineage>
        <taxon>Bacteria</taxon>
        <taxon>Bacillati</taxon>
        <taxon>Bacillota</taxon>
        <taxon>Bacilli</taxon>
        <taxon>Bacillales</taxon>
        <taxon>Gemellaceae</taxon>
        <taxon>Gemella</taxon>
    </lineage>
</organism>
<reference evidence="1" key="1">
    <citation type="submission" date="2009-01" db="EMBL/GenBank/DDBJ databases">
        <authorList>
            <person name="Fulton L."/>
            <person name="Clifton S."/>
            <person name="Chinwalla A.T."/>
            <person name="Mitreva M."/>
            <person name="Sodergren E."/>
            <person name="Weinstock G."/>
            <person name="Clifton S."/>
            <person name="Dooling D.J."/>
            <person name="Fulton B."/>
            <person name="Minx P."/>
            <person name="Pepin K.H."/>
            <person name="Johnson M."/>
            <person name="Bhonagiri V."/>
            <person name="Nash W.E."/>
            <person name="Mardis E.R."/>
            <person name="Wilson R.K."/>
        </authorList>
    </citation>
    <scope>NUCLEOTIDE SEQUENCE [LARGE SCALE GENOMIC DNA]</scope>
    <source>
        <strain evidence="1">ATCC 10379</strain>
    </source>
</reference>
<sequence length="143" mass="16942">MKMYKINNKQEVEVSDKIYSAICYMSYKVRRAKAKDKKYNLFFIYAFDTEDSDGENLIRDNSPLTDEIVITNDIYRALYDALATLSTEDQLLLVDLFIKEKSIRSIAERRHCNPMTICRHRDKLFKKLAILLEKYKDNIIIKN</sequence>
<dbReference type="Proteomes" id="UP000006004">
    <property type="component" value="Unassembled WGS sequence"/>
</dbReference>
<dbReference type="InterPro" id="IPR013324">
    <property type="entry name" value="RNA_pol_sigma_r3/r4-like"/>
</dbReference>
<dbReference type="RefSeq" id="WP_003144570.1">
    <property type="nucleotide sequence ID" value="NZ_ACDZ02000009.1"/>
</dbReference>
<name>C5NWL0_9BACL</name>
<gene>
    <name evidence="1" type="ORF">GEMHA0001_1150</name>
</gene>
<evidence type="ECO:0000313" key="1">
    <source>
        <dbReference type="EMBL" id="EER68476.1"/>
    </source>
</evidence>
<dbReference type="SUPFAM" id="SSF88659">
    <property type="entry name" value="Sigma3 and sigma4 domains of RNA polymerase sigma factors"/>
    <property type="match status" value="1"/>
</dbReference>
<keyword evidence="2" id="KW-1185">Reference proteome</keyword>
<dbReference type="GeneID" id="93288690"/>
<proteinExistence type="predicted"/>
<dbReference type="EMBL" id="ACDZ02000009">
    <property type="protein sequence ID" value="EER68476.1"/>
    <property type="molecule type" value="Genomic_DNA"/>
</dbReference>
<dbReference type="Gene3D" id="1.10.10.10">
    <property type="entry name" value="Winged helix-like DNA-binding domain superfamily/Winged helix DNA-binding domain"/>
    <property type="match status" value="1"/>
</dbReference>
<protein>
    <recommendedName>
        <fullName evidence="3">Sigma-70, region 4</fullName>
    </recommendedName>
</protein>
<dbReference type="AlphaFoldDB" id="C5NWL0"/>
<dbReference type="InterPro" id="IPR036388">
    <property type="entry name" value="WH-like_DNA-bd_sf"/>
</dbReference>
<evidence type="ECO:0008006" key="3">
    <source>
        <dbReference type="Google" id="ProtNLM"/>
    </source>
</evidence>
<accession>C5NWL0</accession>
<comment type="caution">
    <text evidence="1">The sequence shown here is derived from an EMBL/GenBank/DDBJ whole genome shotgun (WGS) entry which is preliminary data.</text>
</comment>